<reference evidence="2" key="1">
    <citation type="submission" date="2023-08" db="EMBL/GenBank/DDBJ databases">
        <authorList>
            <person name="Chen Y."/>
            <person name="Shah S."/>
            <person name="Dougan E. K."/>
            <person name="Thang M."/>
            <person name="Chan C."/>
        </authorList>
    </citation>
    <scope>NUCLEOTIDE SEQUENCE</scope>
</reference>
<protein>
    <submittedName>
        <fullName evidence="2">Uncharacterized protein</fullName>
    </submittedName>
</protein>
<feature type="region of interest" description="Disordered" evidence="1">
    <location>
        <begin position="44"/>
        <end position="107"/>
    </location>
</feature>
<dbReference type="EMBL" id="CAUJNA010000935">
    <property type="protein sequence ID" value="CAJ1382699.1"/>
    <property type="molecule type" value="Genomic_DNA"/>
</dbReference>
<accession>A0AA36IAJ5</accession>
<evidence type="ECO:0000256" key="1">
    <source>
        <dbReference type="SAM" id="MobiDB-lite"/>
    </source>
</evidence>
<evidence type="ECO:0000313" key="2">
    <source>
        <dbReference type="EMBL" id="CAJ1382699.1"/>
    </source>
</evidence>
<name>A0AA36IAJ5_9DINO</name>
<proteinExistence type="predicted"/>
<comment type="caution">
    <text evidence="2">The sequence shown here is derived from an EMBL/GenBank/DDBJ whole genome shotgun (WGS) entry which is preliminary data.</text>
</comment>
<dbReference type="AlphaFoldDB" id="A0AA36IAJ5"/>
<keyword evidence="3" id="KW-1185">Reference proteome</keyword>
<evidence type="ECO:0000313" key="3">
    <source>
        <dbReference type="Proteomes" id="UP001178507"/>
    </source>
</evidence>
<organism evidence="2 3">
    <name type="scientific">Effrenium voratum</name>
    <dbReference type="NCBI Taxonomy" id="2562239"/>
    <lineage>
        <taxon>Eukaryota</taxon>
        <taxon>Sar</taxon>
        <taxon>Alveolata</taxon>
        <taxon>Dinophyceae</taxon>
        <taxon>Suessiales</taxon>
        <taxon>Symbiodiniaceae</taxon>
        <taxon>Effrenium</taxon>
    </lineage>
</organism>
<dbReference type="Proteomes" id="UP001178507">
    <property type="component" value="Unassembled WGS sequence"/>
</dbReference>
<sequence>MERLLGTLGYVPEGSGRSEGAVLDRVREGFIKQLGLERLEKVQLGPRVQSSEPLRAGLPERRTPSTTEESGASDADDIDEGSDDEFDSLNFAEVPEDGLPAAPPVAGSVCATPSRQYIGTVTAT</sequence>
<feature type="compositionally biased region" description="Acidic residues" evidence="1">
    <location>
        <begin position="74"/>
        <end position="87"/>
    </location>
</feature>
<gene>
    <name evidence="2" type="ORF">EVOR1521_LOCUS10021</name>
</gene>